<dbReference type="VEuPathDB" id="VectorBase:SCAU011182"/>
<reference evidence="9" key="1">
    <citation type="submission" date="2020-05" db="UniProtKB">
        <authorList>
            <consortium name="EnsemblMetazoa"/>
        </authorList>
    </citation>
    <scope>IDENTIFICATION</scope>
    <source>
        <strain evidence="9">USDA</strain>
    </source>
</reference>
<evidence type="ECO:0000259" key="8">
    <source>
        <dbReference type="SMART" id="SM00642"/>
    </source>
</evidence>
<dbReference type="InterPro" id="IPR006047">
    <property type="entry name" value="GH13_cat_dom"/>
</dbReference>
<dbReference type="STRING" id="35570.A0A1I8PUB2"/>
<keyword evidence="4 7" id="KW-0732">Signal</keyword>
<dbReference type="InterPro" id="IPR017853">
    <property type="entry name" value="GH"/>
</dbReference>
<dbReference type="Proteomes" id="UP000095300">
    <property type="component" value="Unassembled WGS sequence"/>
</dbReference>
<evidence type="ECO:0000313" key="9">
    <source>
        <dbReference type="EnsemblMetazoa" id="SCAU011182-PA"/>
    </source>
</evidence>
<dbReference type="OrthoDB" id="1740265at2759"/>
<feature type="chain" id="PRO_5009327250" description="alpha-glucosidase" evidence="7">
    <location>
        <begin position="21"/>
        <end position="568"/>
    </location>
</feature>
<feature type="signal peptide" evidence="7">
    <location>
        <begin position="1"/>
        <end position="20"/>
    </location>
</feature>
<dbReference type="CDD" id="cd11328">
    <property type="entry name" value="AmyAc_maltase"/>
    <property type="match status" value="1"/>
</dbReference>
<feature type="domain" description="Glycosyl hydrolase family 13 catalytic" evidence="8">
    <location>
        <begin position="34"/>
        <end position="420"/>
    </location>
</feature>
<dbReference type="EnsemblMetazoa" id="SCAU011182-RA">
    <property type="protein sequence ID" value="SCAU011182-PA"/>
    <property type="gene ID" value="SCAU011182"/>
</dbReference>
<proteinExistence type="inferred from homology"/>
<dbReference type="AlphaFoldDB" id="A0A1I8PUB2"/>
<evidence type="ECO:0000256" key="7">
    <source>
        <dbReference type="SAM" id="SignalP"/>
    </source>
</evidence>
<sequence length="568" mass="65199">MELALALLFCLAFSSSGVAAANAVDWWEGASLYQIYPRSFQDSDGDGVGDIKGITSRLEYLKEIGITATWLSPVFESPMSDFGYDISNFTRIDPIFGTLDDFDAMVAKAKQLGVKILLDFVPNHSSDKCEWFQKSIRREEGFEDFYVWHDGKVDAVDPSKKVAPSNWVSVFGGSQWTWNAERQQFYLHQFQDKQPDLNYSNPLVRQHMLEVLEYWLDRGVDGFRIDAVPHIFEKRNDDGSYPDEPLSGWSNNPNSYDYHNHIHTKDQYATIELLYEWREFLEQYQKKNGGETRVLLAEAYSSVETLSEYFGNGTHSGAHLPMNFNLMYLNGYSTARDMENSINYWMHTMWTNHQTANWVVGNHDNNRVADRMGHHKVDLLNIIVNTLPGASVTYYGEEIGMSNVPTECTSISCDSRDPERSPMQWTPGTNAGFTDGPSTWLPISSDYMMYNVETERMVGRSSLNILKALQSLKHTAAFRNFKEQNGFSYRALSEQVFQIVRAVPNREEYMVLVNMGNKLEYVEQIASRTFEYVLVSPHSSHNNGDKVDLNGRIYLMPFEAVVLRWMER</sequence>
<evidence type="ECO:0000256" key="5">
    <source>
        <dbReference type="ARBA" id="ARBA00023180"/>
    </source>
</evidence>
<protein>
    <recommendedName>
        <fullName evidence="3">alpha-glucosidase</fullName>
        <ecNumber evidence="3">3.2.1.20</ecNumber>
    </recommendedName>
</protein>
<keyword evidence="6" id="KW-0326">Glycosidase</keyword>
<evidence type="ECO:0000256" key="1">
    <source>
        <dbReference type="ARBA" id="ARBA00001657"/>
    </source>
</evidence>
<dbReference type="Gene3D" id="2.60.40.1180">
    <property type="entry name" value="Golgi alpha-mannosidase II"/>
    <property type="match status" value="1"/>
</dbReference>
<dbReference type="PANTHER" id="PTHR10357">
    <property type="entry name" value="ALPHA-AMYLASE FAMILY MEMBER"/>
    <property type="match status" value="1"/>
</dbReference>
<evidence type="ECO:0000256" key="4">
    <source>
        <dbReference type="ARBA" id="ARBA00022729"/>
    </source>
</evidence>
<dbReference type="InterPro" id="IPR045857">
    <property type="entry name" value="O16G_dom_2"/>
</dbReference>
<dbReference type="Gene3D" id="3.90.400.10">
    <property type="entry name" value="Oligo-1,6-glucosidase, Domain 2"/>
    <property type="match status" value="1"/>
</dbReference>
<dbReference type="PANTHER" id="PTHR10357:SF234">
    <property type="entry name" value="MALTASE A2-RELATED"/>
    <property type="match status" value="1"/>
</dbReference>
<evidence type="ECO:0000256" key="3">
    <source>
        <dbReference type="ARBA" id="ARBA00012741"/>
    </source>
</evidence>
<keyword evidence="5" id="KW-0325">Glycoprotein</keyword>
<dbReference type="SUPFAM" id="SSF51445">
    <property type="entry name" value="(Trans)glycosidases"/>
    <property type="match status" value="1"/>
</dbReference>
<keyword evidence="10" id="KW-1185">Reference proteome</keyword>
<gene>
    <name evidence="9" type="primary">106089591</name>
</gene>
<accession>A0A1I8PUB2</accession>
<dbReference type="GO" id="GO:0004558">
    <property type="term" value="F:alpha-1,4-glucosidase activity"/>
    <property type="evidence" value="ECO:0007669"/>
    <property type="project" value="UniProtKB-EC"/>
</dbReference>
<comment type="catalytic activity">
    <reaction evidence="1">
        <text>Hydrolysis of terminal, non-reducing (1-&gt;4)-linked alpha-D-glucose residues with release of alpha-D-glucose.</text>
        <dbReference type="EC" id="3.2.1.20"/>
    </reaction>
</comment>
<organism evidence="9 10">
    <name type="scientific">Stomoxys calcitrans</name>
    <name type="common">Stable fly</name>
    <name type="synonym">Conops calcitrans</name>
    <dbReference type="NCBI Taxonomy" id="35570"/>
    <lineage>
        <taxon>Eukaryota</taxon>
        <taxon>Metazoa</taxon>
        <taxon>Ecdysozoa</taxon>
        <taxon>Arthropoda</taxon>
        <taxon>Hexapoda</taxon>
        <taxon>Insecta</taxon>
        <taxon>Pterygota</taxon>
        <taxon>Neoptera</taxon>
        <taxon>Endopterygota</taxon>
        <taxon>Diptera</taxon>
        <taxon>Brachycera</taxon>
        <taxon>Muscomorpha</taxon>
        <taxon>Muscoidea</taxon>
        <taxon>Muscidae</taxon>
        <taxon>Stomoxys</taxon>
    </lineage>
</organism>
<dbReference type="InterPro" id="IPR013780">
    <property type="entry name" value="Glyco_hydro_b"/>
</dbReference>
<dbReference type="EC" id="3.2.1.20" evidence="3"/>
<name>A0A1I8PUB2_STOCA</name>
<dbReference type="GO" id="GO:0005975">
    <property type="term" value="P:carbohydrate metabolic process"/>
    <property type="evidence" value="ECO:0007669"/>
    <property type="project" value="InterPro"/>
</dbReference>
<dbReference type="Gene3D" id="3.20.20.80">
    <property type="entry name" value="Glycosidases"/>
    <property type="match status" value="1"/>
</dbReference>
<keyword evidence="6" id="KW-0378">Hydrolase</keyword>
<evidence type="ECO:0000313" key="10">
    <source>
        <dbReference type="Proteomes" id="UP000095300"/>
    </source>
</evidence>
<dbReference type="FunFam" id="3.90.400.10:FF:000001">
    <property type="entry name" value="Maltase A3, isoform A"/>
    <property type="match status" value="1"/>
</dbReference>
<dbReference type="Pfam" id="PF00128">
    <property type="entry name" value="Alpha-amylase"/>
    <property type="match status" value="1"/>
</dbReference>
<dbReference type="SMART" id="SM00642">
    <property type="entry name" value="Aamy"/>
    <property type="match status" value="1"/>
</dbReference>
<evidence type="ECO:0000256" key="2">
    <source>
        <dbReference type="ARBA" id="ARBA00008061"/>
    </source>
</evidence>
<evidence type="ECO:0000256" key="6">
    <source>
        <dbReference type="ARBA" id="ARBA00023295"/>
    </source>
</evidence>
<comment type="similarity">
    <text evidence="2">Belongs to the glycosyl hydrolase 13 family.</text>
</comment>